<keyword evidence="4" id="KW-0862">Zinc</keyword>
<organism evidence="8 9">
    <name type="scientific">Conidiobolus coronatus (strain ATCC 28846 / CBS 209.66 / NRRL 28638)</name>
    <name type="common">Delacroixia coronata</name>
    <dbReference type="NCBI Taxonomy" id="796925"/>
    <lineage>
        <taxon>Eukaryota</taxon>
        <taxon>Fungi</taxon>
        <taxon>Fungi incertae sedis</taxon>
        <taxon>Zoopagomycota</taxon>
        <taxon>Entomophthoromycotina</taxon>
        <taxon>Entomophthoromycetes</taxon>
        <taxon>Entomophthorales</taxon>
        <taxon>Ancylistaceae</taxon>
        <taxon>Conidiobolus</taxon>
    </lineage>
</organism>
<gene>
    <name evidence="8" type="ORF">CONCODRAFT_68923</name>
</gene>
<dbReference type="OrthoDB" id="431929at2759"/>
<feature type="region of interest" description="Disordered" evidence="6">
    <location>
        <begin position="154"/>
        <end position="209"/>
    </location>
</feature>
<dbReference type="SMART" id="SM00154">
    <property type="entry name" value="ZnF_AN1"/>
    <property type="match status" value="2"/>
</dbReference>
<dbReference type="AlphaFoldDB" id="A0A137PBX4"/>
<dbReference type="GO" id="GO:0008270">
    <property type="term" value="F:zinc ion binding"/>
    <property type="evidence" value="ECO:0007669"/>
    <property type="project" value="UniProtKB-KW"/>
</dbReference>
<feature type="compositionally biased region" description="Basic and acidic residues" evidence="6">
    <location>
        <begin position="198"/>
        <end position="209"/>
    </location>
</feature>
<dbReference type="InterPro" id="IPR035896">
    <property type="entry name" value="AN1-like_Znf"/>
</dbReference>
<name>A0A137PBX4_CONC2</name>
<evidence type="ECO:0000313" key="8">
    <source>
        <dbReference type="EMBL" id="KXN72514.1"/>
    </source>
</evidence>
<dbReference type="Pfam" id="PF01428">
    <property type="entry name" value="zf-AN1"/>
    <property type="match status" value="2"/>
</dbReference>
<dbReference type="PANTHER" id="PTHR14677">
    <property type="entry name" value="ARSENITE INDUCUBLE RNA ASSOCIATED PROTEIN AIP-1-RELATED"/>
    <property type="match status" value="1"/>
</dbReference>
<evidence type="ECO:0000256" key="2">
    <source>
        <dbReference type="ARBA" id="ARBA00022737"/>
    </source>
</evidence>
<feature type="compositionally biased region" description="Polar residues" evidence="6">
    <location>
        <begin position="156"/>
        <end position="183"/>
    </location>
</feature>
<dbReference type="GO" id="GO:0005737">
    <property type="term" value="C:cytoplasm"/>
    <property type="evidence" value="ECO:0007669"/>
    <property type="project" value="TreeGrafter"/>
</dbReference>
<evidence type="ECO:0000256" key="1">
    <source>
        <dbReference type="ARBA" id="ARBA00022723"/>
    </source>
</evidence>
<dbReference type="PANTHER" id="PTHR14677:SF40">
    <property type="entry name" value="CDC48-ASSOCIATED UBIQUITIN-LIKE_ZINC FINGER PROTEIN 1"/>
    <property type="match status" value="1"/>
</dbReference>
<evidence type="ECO:0000313" key="9">
    <source>
        <dbReference type="Proteomes" id="UP000070444"/>
    </source>
</evidence>
<protein>
    <recommendedName>
        <fullName evidence="7">AN1-type domain-containing protein</fullName>
    </recommendedName>
</protein>
<dbReference type="Proteomes" id="UP000070444">
    <property type="component" value="Unassembled WGS sequence"/>
</dbReference>
<dbReference type="EMBL" id="KQ964451">
    <property type="protein sequence ID" value="KXN72514.1"/>
    <property type="molecule type" value="Genomic_DNA"/>
</dbReference>
<evidence type="ECO:0000259" key="7">
    <source>
        <dbReference type="PROSITE" id="PS51039"/>
    </source>
</evidence>
<dbReference type="Pfam" id="PF25403">
    <property type="entry name" value="zf-C2H2_ZFAND2"/>
    <property type="match status" value="1"/>
</dbReference>
<evidence type="ECO:0000256" key="6">
    <source>
        <dbReference type="SAM" id="MobiDB-lite"/>
    </source>
</evidence>
<dbReference type="OMA" id="YKSHECP"/>
<feature type="domain" description="AN1-type" evidence="7">
    <location>
        <begin position="93"/>
        <end position="141"/>
    </location>
</feature>
<dbReference type="SUPFAM" id="SSF118310">
    <property type="entry name" value="AN1-like Zinc finger"/>
    <property type="match status" value="2"/>
</dbReference>
<dbReference type="STRING" id="796925.A0A137PBX4"/>
<dbReference type="InterPro" id="IPR057357">
    <property type="entry name" value="Znf-C2H2_ZFAND2A/B"/>
</dbReference>
<keyword evidence="2" id="KW-0677">Repeat</keyword>
<dbReference type="PROSITE" id="PS51039">
    <property type="entry name" value="ZF_AN1"/>
    <property type="match status" value="2"/>
</dbReference>
<dbReference type="Gene3D" id="4.10.1110.10">
    <property type="entry name" value="AN1-like Zinc finger"/>
    <property type="match status" value="2"/>
</dbReference>
<reference evidence="8 9" key="1">
    <citation type="journal article" date="2015" name="Genome Biol. Evol.">
        <title>Phylogenomic analyses indicate that early fungi evolved digesting cell walls of algal ancestors of land plants.</title>
        <authorList>
            <person name="Chang Y."/>
            <person name="Wang S."/>
            <person name="Sekimoto S."/>
            <person name="Aerts A.L."/>
            <person name="Choi C."/>
            <person name="Clum A."/>
            <person name="LaButti K.M."/>
            <person name="Lindquist E.A."/>
            <person name="Yee Ngan C."/>
            <person name="Ohm R.A."/>
            <person name="Salamov A.A."/>
            <person name="Grigoriev I.V."/>
            <person name="Spatafora J.W."/>
            <person name="Berbee M.L."/>
        </authorList>
    </citation>
    <scope>NUCLEOTIDE SEQUENCE [LARGE SCALE GENOMIC DNA]</scope>
    <source>
        <strain evidence="8 9">NRRL 28638</strain>
    </source>
</reference>
<accession>A0A137PBX4</accession>
<sequence>MVELHHIGANCNLSNCNKLDFLPFKCPNCRKEYCDEHYHPEQHGCKAPAPIVDVVVPTCPVCNQPVPFKRGEDPNIAVNNHISRNCKNPPSPTPNSKVCQLPACKAKTVVAQICSDCKKSFCMKHRFPQDHKCTPPPPPPPSKSTQLFNGFKNKLNAATNAQSYQDQVSQYRKNHSKNPTTGAQSSQGQSSQHKKDHSKKDSDSKCIIC</sequence>
<keyword evidence="1" id="KW-0479">Metal-binding</keyword>
<keyword evidence="9" id="KW-1185">Reference proteome</keyword>
<evidence type="ECO:0000256" key="5">
    <source>
        <dbReference type="PROSITE-ProRule" id="PRU00449"/>
    </source>
</evidence>
<evidence type="ECO:0000256" key="3">
    <source>
        <dbReference type="ARBA" id="ARBA00022771"/>
    </source>
</evidence>
<proteinExistence type="predicted"/>
<evidence type="ECO:0000256" key="4">
    <source>
        <dbReference type="ARBA" id="ARBA00022833"/>
    </source>
</evidence>
<dbReference type="InterPro" id="IPR000058">
    <property type="entry name" value="Znf_AN1"/>
</dbReference>
<keyword evidence="3 5" id="KW-0863">Zinc-finger</keyword>
<feature type="domain" description="AN1-type" evidence="7">
    <location>
        <begin position="5"/>
        <end position="53"/>
    </location>
</feature>